<dbReference type="EMBL" id="LSMT01000569">
    <property type="protein sequence ID" value="PFX16165.1"/>
    <property type="molecule type" value="Genomic_DNA"/>
</dbReference>
<feature type="compositionally biased region" description="Low complexity" evidence="1">
    <location>
        <begin position="288"/>
        <end position="298"/>
    </location>
</feature>
<sequence>MWVELSSEEFSRQLQPFLFEQTDHFIHEFVGFARSPFDMTAYDERAQYNWQNDTGQELRDTPTVFHSQTSGWQTPVPGPSGESLSLTDWRGDSPALQTENNSWSPSSSPGTSGLNGRAGLETAVTIFSSNSSATSHTTQVDVELTINDEASNTVSHSNGHRNRKRSSKKTVVEVTPVVPEKKKHQHHHYHRHSHKHKHKHKHKRKEPKRSNDKSNRSKLFGDTNTVEWGSAPSFSTRPSVYSSEFCSPPPEFIVVSSDTSASPVTPTVRPGSACNNPTQFQRRKGGSRSHSNSGSRPLSQRKGGFQEDKRLRRQSGHVKPRSRDRSLSVEERVIKEHHRGRSNTSEKRLKADSERLSPSRKSGKHRREKMRKSSLRPSHSYCQRTKRGEKIQNRRTKEYARSRSSSESTSRNSRSRHSRSQKSRTRNSRSREPRSRSRGPQSSKSESRESRTRNSHSRSRDSQDSQDSRSHSQSRHFSREYTSLLSRRHHSDSRSRRSSISSAKSEPSVRELAPNSNEDALKKEIVDLESRIVADKKRLLRLLMKKEQAEAV</sequence>
<organism evidence="2 3">
    <name type="scientific">Stylophora pistillata</name>
    <name type="common">Smooth cauliflower coral</name>
    <dbReference type="NCBI Taxonomy" id="50429"/>
    <lineage>
        <taxon>Eukaryota</taxon>
        <taxon>Metazoa</taxon>
        <taxon>Cnidaria</taxon>
        <taxon>Anthozoa</taxon>
        <taxon>Hexacorallia</taxon>
        <taxon>Scleractinia</taxon>
        <taxon>Astrocoeniina</taxon>
        <taxon>Pocilloporidae</taxon>
        <taxon>Stylophora</taxon>
    </lineage>
</organism>
<dbReference type="OrthoDB" id="21204at2759"/>
<feature type="compositionally biased region" description="Polar residues" evidence="1">
    <location>
        <begin position="131"/>
        <end position="140"/>
    </location>
</feature>
<feature type="compositionally biased region" description="Basic and acidic residues" evidence="1">
    <location>
        <begin position="344"/>
        <end position="357"/>
    </location>
</feature>
<dbReference type="AlphaFoldDB" id="A0A2B4RIT0"/>
<dbReference type="Proteomes" id="UP000225706">
    <property type="component" value="Unassembled WGS sequence"/>
</dbReference>
<feature type="compositionally biased region" description="Basic and acidic residues" evidence="1">
    <location>
        <begin position="445"/>
        <end position="470"/>
    </location>
</feature>
<feature type="compositionally biased region" description="Low complexity" evidence="1">
    <location>
        <begin position="402"/>
        <end position="412"/>
    </location>
</feature>
<feature type="compositionally biased region" description="Low complexity" evidence="1">
    <location>
        <begin position="100"/>
        <end position="115"/>
    </location>
</feature>
<feature type="region of interest" description="Disordered" evidence="1">
    <location>
        <begin position="257"/>
        <end position="523"/>
    </location>
</feature>
<feature type="compositionally biased region" description="Basic residues" evidence="1">
    <location>
        <begin position="361"/>
        <end position="374"/>
    </location>
</feature>
<feature type="region of interest" description="Disordered" evidence="1">
    <location>
        <begin position="131"/>
        <end position="242"/>
    </location>
</feature>
<dbReference type="STRING" id="50429.A0A2B4RIT0"/>
<feature type="compositionally biased region" description="Basic residues" evidence="1">
    <location>
        <begin position="413"/>
        <end position="428"/>
    </location>
</feature>
<reference evidence="3" key="1">
    <citation type="journal article" date="2017" name="bioRxiv">
        <title>Comparative analysis of the genomes of Stylophora pistillata and Acropora digitifera provides evidence for extensive differences between species of corals.</title>
        <authorList>
            <person name="Voolstra C.R."/>
            <person name="Li Y."/>
            <person name="Liew Y.J."/>
            <person name="Baumgarten S."/>
            <person name="Zoccola D."/>
            <person name="Flot J.-F."/>
            <person name="Tambutte S."/>
            <person name="Allemand D."/>
            <person name="Aranda M."/>
        </authorList>
    </citation>
    <scope>NUCLEOTIDE SEQUENCE [LARGE SCALE GENOMIC DNA]</scope>
</reference>
<comment type="caution">
    <text evidence="2">The sequence shown here is derived from an EMBL/GenBank/DDBJ whole genome shotgun (WGS) entry which is preliminary data.</text>
</comment>
<feature type="compositionally biased region" description="Polar residues" evidence="1">
    <location>
        <begin position="222"/>
        <end position="242"/>
    </location>
</feature>
<feature type="compositionally biased region" description="Basic residues" evidence="1">
    <location>
        <begin position="158"/>
        <end position="168"/>
    </location>
</feature>
<evidence type="ECO:0000256" key="1">
    <source>
        <dbReference type="SAM" id="MobiDB-lite"/>
    </source>
</evidence>
<evidence type="ECO:0000313" key="3">
    <source>
        <dbReference type="Proteomes" id="UP000225706"/>
    </source>
</evidence>
<evidence type="ECO:0000313" key="2">
    <source>
        <dbReference type="EMBL" id="PFX16165.1"/>
    </source>
</evidence>
<feature type="compositionally biased region" description="Basic and acidic residues" evidence="1">
    <location>
        <begin position="321"/>
        <end position="334"/>
    </location>
</feature>
<name>A0A2B4RIT0_STYPI</name>
<feature type="compositionally biased region" description="Basic residues" evidence="1">
    <location>
        <begin position="181"/>
        <end position="207"/>
    </location>
</feature>
<feature type="compositionally biased region" description="Basic residues" evidence="1">
    <location>
        <begin position="311"/>
        <end position="320"/>
    </location>
</feature>
<proteinExistence type="predicted"/>
<protein>
    <submittedName>
        <fullName evidence="2">E3 ubiquitin-protein ligase Topors</fullName>
    </submittedName>
</protein>
<feature type="compositionally biased region" description="Polar residues" evidence="1">
    <location>
        <begin position="148"/>
        <end position="157"/>
    </location>
</feature>
<feature type="region of interest" description="Disordered" evidence="1">
    <location>
        <begin position="65"/>
        <end position="117"/>
    </location>
</feature>
<feature type="compositionally biased region" description="Basic and acidic residues" evidence="1">
    <location>
        <begin position="386"/>
        <end position="401"/>
    </location>
</feature>
<accession>A0A2B4RIT0</accession>
<gene>
    <name evidence="2" type="primary">Topors</name>
    <name evidence="2" type="ORF">AWC38_SpisGene19577</name>
</gene>
<keyword evidence="3" id="KW-1185">Reference proteome</keyword>